<evidence type="ECO:0000313" key="4">
    <source>
        <dbReference type="Proteomes" id="UP000254762"/>
    </source>
</evidence>
<dbReference type="GO" id="GO:0032259">
    <property type="term" value="P:methylation"/>
    <property type="evidence" value="ECO:0007669"/>
    <property type="project" value="UniProtKB-KW"/>
</dbReference>
<dbReference type="EMBL" id="LS483466">
    <property type="protein sequence ID" value="SQI27393.1"/>
    <property type="molecule type" value="Genomic_DNA"/>
</dbReference>
<evidence type="ECO:0000313" key="3">
    <source>
        <dbReference type="Proteomes" id="UP000248731"/>
    </source>
</evidence>
<keyword evidence="1" id="KW-0489">Methyltransferase</keyword>
<dbReference type="AlphaFoldDB" id="A0A2X4TKD5"/>
<evidence type="ECO:0000313" key="1">
    <source>
        <dbReference type="EMBL" id="SQI27393.1"/>
    </source>
</evidence>
<gene>
    <name evidence="2" type="ORF">NCTC7304_04539</name>
    <name evidence="1" type="ORF">NCTC7307_04784</name>
</gene>
<keyword evidence="1" id="KW-0808">Transferase</keyword>
<dbReference type="Proteomes" id="UP000248731">
    <property type="component" value="Chromosome 1"/>
</dbReference>
<sequence>MTISIHTSTFDVNSWYQKVTLTFINESGNPVDMNHAAITFTASGHIDPWGNIGGTLKGNLPLTLNNTSHGTLETNDIIINNSDVLLFQPGERLVSRLRRYR</sequence>
<dbReference type="GO" id="GO:0008168">
    <property type="term" value="F:methyltransferase activity"/>
    <property type="evidence" value="ECO:0007669"/>
    <property type="project" value="UniProtKB-KW"/>
</dbReference>
<organism evidence="1 3">
    <name type="scientific">Salmonella enterica subsp. arizonae</name>
    <dbReference type="NCBI Taxonomy" id="59203"/>
    <lineage>
        <taxon>Bacteria</taxon>
        <taxon>Pseudomonadati</taxon>
        <taxon>Pseudomonadota</taxon>
        <taxon>Gammaproteobacteria</taxon>
        <taxon>Enterobacterales</taxon>
        <taxon>Enterobacteriaceae</taxon>
        <taxon>Salmonella</taxon>
    </lineage>
</organism>
<keyword evidence="3" id="KW-1185">Reference proteome</keyword>
<dbReference type="Proteomes" id="UP000254762">
    <property type="component" value="Unassembled WGS sequence"/>
</dbReference>
<protein>
    <submittedName>
        <fullName evidence="1">Hydroxymethyltransferase</fullName>
    </submittedName>
</protein>
<proteinExistence type="predicted"/>
<evidence type="ECO:0000313" key="2">
    <source>
        <dbReference type="EMBL" id="SUG34997.1"/>
    </source>
</evidence>
<accession>A0A2X4TKD5</accession>
<dbReference type="EMBL" id="UGXD01000002">
    <property type="protein sequence ID" value="SUG34997.1"/>
    <property type="molecule type" value="Genomic_DNA"/>
</dbReference>
<name>A0A2X4TKD5_SALER</name>
<reference evidence="3 4" key="1">
    <citation type="submission" date="2018-06" db="EMBL/GenBank/DDBJ databases">
        <authorList>
            <consortium name="Pathogen Informatics"/>
            <person name="Doyle S."/>
        </authorList>
    </citation>
    <scope>NUCLEOTIDE SEQUENCE [LARGE SCALE GENOMIC DNA]</scope>
    <source>
        <strain evidence="2 4">NCTC7304</strain>
        <strain evidence="1 3">NCTC7307</strain>
    </source>
</reference>